<dbReference type="AlphaFoldDB" id="A0A448ZCJ1"/>
<accession>A0A448ZCJ1</accession>
<evidence type="ECO:0000256" key="1">
    <source>
        <dbReference type="SAM" id="MobiDB-lite"/>
    </source>
</evidence>
<reference evidence="2 3" key="1">
    <citation type="submission" date="2019-01" db="EMBL/GenBank/DDBJ databases">
        <authorList>
            <person name="Ferrante I. M."/>
        </authorList>
    </citation>
    <scope>NUCLEOTIDE SEQUENCE [LARGE SCALE GENOMIC DNA]</scope>
    <source>
        <strain evidence="2 3">B856</strain>
    </source>
</reference>
<evidence type="ECO:0000313" key="2">
    <source>
        <dbReference type="EMBL" id="VEU39752.1"/>
    </source>
</evidence>
<feature type="region of interest" description="Disordered" evidence="1">
    <location>
        <begin position="1"/>
        <end position="25"/>
    </location>
</feature>
<dbReference type="EMBL" id="CAACVS010000235">
    <property type="protein sequence ID" value="VEU39752.1"/>
    <property type="molecule type" value="Genomic_DNA"/>
</dbReference>
<evidence type="ECO:0000313" key="3">
    <source>
        <dbReference type="Proteomes" id="UP000291116"/>
    </source>
</evidence>
<name>A0A448ZCJ1_9STRA</name>
<dbReference type="Proteomes" id="UP000291116">
    <property type="component" value="Unassembled WGS sequence"/>
</dbReference>
<feature type="compositionally biased region" description="Pro residues" evidence="1">
    <location>
        <begin position="1"/>
        <end position="16"/>
    </location>
</feature>
<sequence length="308" mass="33029">MDPSPPPSQPPSPPPRAQTGPAGERSARISFVSCSGPLHLLRLLHLIQNHVRHRLPPAFLQDQEHFSAAPGFEATLDLDQVLSPRTAAGSVAAGCRNAHDVDVVNLGQIDVFADIGRPEAKESKRAAPDGLHLFHFQVVGPPIAGETFPVAIRKEYSLLAFPESLDPFVVAFPPRQILEVVPEHEAIPHHADTHFLEVAVAQEWGQPPRDLVRLNVFEVGAEAPLPEIQAELVRVPGVVVGQGVVVPAPIGHGPIATKIGSRFRHRFGRRVCSVLPLPIANGGMLRGGGAENTTKTTTTSLSPILRSV</sequence>
<protein>
    <submittedName>
        <fullName evidence="2">Uncharacterized protein</fullName>
    </submittedName>
</protein>
<keyword evidence="3" id="KW-1185">Reference proteome</keyword>
<gene>
    <name evidence="2" type="ORF">PSNMU_V1.4_AUG-EV-PASAV3_0066170</name>
</gene>
<organism evidence="2 3">
    <name type="scientific">Pseudo-nitzschia multistriata</name>
    <dbReference type="NCBI Taxonomy" id="183589"/>
    <lineage>
        <taxon>Eukaryota</taxon>
        <taxon>Sar</taxon>
        <taxon>Stramenopiles</taxon>
        <taxon>Ochrophyta</taxon>
        <taxon>Bacillariophyta</taxon>
        <taxon>Bacillariophyceae</taxon>
        <taxon>Bacillariophycidae</taxon>
        <taxon>Bacillariales</taxon>
        <taxon>Bacillariaceae</taxon>
        <taxon>Pseudo-nitzschia</taxon>
    </lineage>
</organism>
<proteinExistence type="predicted"/>